<dbReference type="KEGG" id="pdj:D0907_05755"/>
<keyword evidence="4" id="KW-0997">Cell inner membrane</keyword>
<dbReference type="GO" id="GO:0015528">
    <property type="term" value="F:lactose:proton symporter activity"/>
    <property type="evidence" value="ECO:0007669"/>
    <property type="project" value="TreeGrafter"/>
</dbReference>
<protein>
    <submittedName>
        <fullName evidence="10">MFS transporter</fullName>
    </submittedName>
</protein>
<evidence type="ECO:0000259" key="9">
    <source>
        <dbReference type="PROSITE" id="PS50850"/>
    </source>
</evidence>
<feature type="transmembrane region" description="Helical" evidence="8">
    <location>
        <begin position="340"/>
        <end position="363"/>
    </location>
</feature>
<dbReference type="GO" id="GO:0005886">
    <property type="term" value="C:plasma membrane"/>
    <property type="evidence" value="ECO:0007669"/>
    <property type="project" value="UniProtKB-SubCell"/>
</dbReference>
<sequence length="401" mass="45580">MGRNYGLLSAIFFVYFIAWSFSFSLYPIWLSQEVGLNGEQVGIVFSVNALTALVIMPWYGYIQDKLGLKKGLLYFIAIAMILLGPFVNLIYEPFLKSHFYLAVFIGGAFFSLIFLAGVGALESYIDKQSRIVQFEFGKARMWGSLGWAFASYFAGLSFNITPSLNYWLTSIAAVCFLVLLKFVKVTTDDVQLNSSPSLLENKRILSFFKVPGLWRLSTFVIGVTCIYAVFDQQFAIYFTTFFEDRNTGREYYGYLMSAQVVFEALFMFLGVKWVNRLGIKRALLCSGVLMAIRIFLSGIVADSYSISLLKLLHAVELPLMIIAIFKYINMHFEARYSAMIYMIGFQFTTQFMASILAIVAGVLYDQIGYAQTYRYLGFLVTLFLIISYFTLAHDKPKKSCD</sequence>
<evidence type="ECO:0000256" key="7">
    <source>
        <dbReference type="ARBA" id="ARBA00023136"/>
    </source>
</evidence>
<evidence type="ECO:0000256" key="3">
    <source>
        <dbReference type="ARBA" id="ARBA00022475"/>
    </source>
</evidence>
<dbReference type="PANTHER" id="PTHR23522:SF10">
    <property type="entry name" value="3-PHENYLPROPIONIC ACID TRANSPORTER-RELATED"/>
    <property type="match status" value="1"/>
</dbReference>
<dbReference type="EMBL" id="CP032090">
    <property type="protein sequence ID" value="AXV64824.1"/>
    <property type="molecule type" value="Genomic_DNA"/>
</dbReference>
<dbReference type="PRINTS" id="PR00174">
    <property type="entry name" value="LACYSMPORT"/>
</dbReference>
<dbReference type="NCBIfam" id="NF007077">
    <property type="entry name" value="PRK09528.1"/>
    <property type="match status" value="1"/>
</dbReference>
<feature type="transmembrane region" description="Helical" evidence="8">
    <location>
        <begin position="166"/>
        <end position="183"/>
    </location>
</feature>
<feature type="transmembrane region" description="Helical" evidence="8">
    <location>
        <begin position="7"/>
        <end position="29"/>
    </location>
</feature>
<reference evidence="10 11" key="1">
    <citation type="submission" date="2018-08" db="EMBL/GenBank/DDBJ databases">
        <title>Draft genome sequence of Pseudoalteromonas donghaensis HJ51.</title>
        <authorList>
            <person name="Oh J."/>
            <person name="Roh D."/>
        </authorList>
    </citation>
    <scope>NUCLEOTIDE SEQUENCE [LARGE SCALE GENOMIC DNA]</scope>
    <source>
        <strain evidence="10 11">HJ51</strain>
    </source>
</reference>
<dbReference type="InterPro" id="IPR020846">
    <property type="entry name" value="MFS_dom"/>
</dbReference>
<evidence type="ECO:0000256" key="8">
    <source>
        <dbReference type="SAM" id="Phobius"/>
    </source>
</evidence>
<feature type="transmembrane region" description="Helical" evidence="8">
    <location>
        <begin position="307"/>
        <end position="328"/>
    </location>
</feature>
<feature type="transmembrane region" description="Helical" evidence="8">
    <location>
        <begin position="72"/>
        <end position="91"/>
    </location>
</feature>
<dbReference type="AlphaFoldDB" id="A0AAD0WBZ5"/>
<keyword evidence="2" id="KW-0813">Transport</keyword>
<dbReference type="InterPro" id="IPR036259">
    <property type="entry name" value="MFS_trans_sf"/>
</dbReference>
<dbReference type="GeneID" id="99504956"/>
<feature type="transmembrane region" description="Helical" evidence="8">
    <location>
        <begin position="212"/>
        <end position="231"/>
    </location>
</feature>
<name>A0AAD0WBZ5_9GAMM</name>
<gene>
    <name evidence="10" type="ORF">D0907_05755</name>
</gene>
<evidence type="ECO:0000313" key="11">
    <source>
        <dbReference type="Proteomes" id="UP000264605"/>
    </source>
</evidence>
<dbReference type="NCBIfam" id="TIGR00882">
    <property type="entry name" value="2A0105"/>
    <property type="match status" value="1"/>
</dbReference>
<feature type="domain" description="Major facilitator superfamily (MFS) profile" evidence="9">
    <location>
        <begin position="1"/>
        <end position="395"/>
    </location>
</feature>
<dbReference type="GO" id="GO:0030395">
    <property type="term" value="F:lactose binding"/>
    <property type="evidence" value="ECO:0007669"/>
    <property type="project" value="TreeGrafter"/>
</dbReference>
<feature type="transmembrane region" description="Helical" evidence="8">
    <location>
        <begin position="251"/>
        <end position="271"/>
    </location>
</feature>
<dbReference type="Proteomes" id="UP000264605">
    <property type="component" value="Chromosome"/>
</dbReference>
<keyword evidence="5 8" id="KW-0812">Transmembrane</keyword>
<dbReference type="RefSeq" id="WP_118844144.1">
    <property type="nucleotide sequence ID" value="NZ_CP032090.1"/>
</dbReference>
<feature type="transmembrane region" description="Helical" evidence="8">
    <location>
        <begin position="97"/>
        <end position="121"/>
    </location>
</feature>
<keyword evidence="3" id="KW-1003">Cell membrane</keyword>
<keyword evidence="6 8" id="KW-1133">Transmembrane helix</keyword>
<dbReference type="Pfam" id="PF01306">
    <property type="entry name" value="LacY_symp"/>
    <property type="match status" value="1"/>
</dbReference>
<organism evidence="10 11">
    <name type="scientific">Pseudoalteromonas lipolytica</name>
    <dbReference type="NCBI Taxonomy" id="570156"/>
    <lineage>
        <taxon>Bacteria</taxon>
        <taxon>Pseudomonadati</taxon>
        <taxon>Pseudomonadota</taxon>
        <taxon>Gammaproteobacteria</taxon>
        <taxon>Alteromonadales</taxon>
        <taxon>Pseudoalteromonadaceae</taxon>
        <taxon>Pseudoalteromonas</taxon>
    </lineage>
</organism>
<feature type="transmembrane region" description="Helical" evidence="8">
    <location>
        <begin position="41"/>
        <end position="60"/>
    </location>
</feature>
<evidence type="ECO:0000256" key="2">
    <source>
        <dbReference type="ARBA" id="ARBA00022448"/>
    </source>
</evidence>
<evidence type="ECO:0000313" key="10">
    <source>
        <dbReference type="EMBL" id="AXV64824.1"/>
    </source>
</evidence>
<feature type="transmembrane region" description="Helical" evidence="8">
    <location>
        <begin position="375"/>
        <end position="392"/>
    </location>
</feature>
<dbReference type="PANTHER" id="PTHR23522">
    <property type="entry name" value="BLL5896 PROTEIN"/>
    <property type="match status" value="1"/>
</dbReference>
<evidence type="ECO:0000256" key="1">
    <source>
        <dbReference type="ARBA" id="ARBA00004429"/>
    </source>
</evidence>
<dbReference type="Gene3D" id="1.20.1250.20">
    <property type="entry name" value="MFS general substrate transporter like domains"/>
    <property type="match status" value="2"/>
</dbReference>
<keyword evidence="7 8" id="KW-0472">Membrane</keyword>
<evidence type="ECO:0000256" key="4">
    <source>
        <dbReference type="ARBA" id="ARBA00022519"/>
    </source>
</evidence>
<dbReference type="InterPro" id="IPR000576">
    <property type="entry name" value="LacY/RafB_perm_fam"/>
</dbReference>
<dbReference type="SUPFAM" id="SSF103473">
    <property type="entry name" value="MFS general substrate transporter"/>
    <property type="match status" value="1"/>
</dbReference>
<comment type="subcellular location">
    <subcellularLocation>
        <location evidence="1">Cell inner membrane</location>
        <topology evidence="1">Multi-pass membrane protein</topology>
    </subcellularLocation>
</comment>
<proteinExistence type="predicted"/>
<accession>A0AAD0WBZ5</accession>
<evidence type="ECO:0000256" key="5">
    <source>
        <dbReference type="ARBA" id="ARBA00022692"/>
    </source>
</evidence>
<feature type="transmembrane region" description="Helical" evidence="8">
    <location>
        <begin position="283"/>
        <end position="301"/>
    </location>
</feature>
<feature type="transmembrane region" description="Helical" evidence="8">
    <location>
        <begin position="142"/>
        <end position="160"/>
    </location>
</feature>
<evidence type="ECO:0000256" key="6">
    <source>
        <dbReference type="ARBA" id="ARBA00022989"/>
    </source>
</evidence>
<dbReference type="PROSITE" id="PS50850">
    <property type="entry name" value="MFS"/>
    <property type="match status" value="1"/>
</dbReference>